<dbReference type="RefSeq" id="XP_075091651.1">
    <property type="nucleotide sequence ID" value="XM_075235550.1"/>
</dbReference>
<organism evidence="1 2">
    <name type="scientific">Nicotiana tabacum</name>
    <name type="common">Common tobacco</name>
    <dbReference type="NCBI Taxonomy" id="4097"/>
    <lineage>
        <taxon>Eukaryota</taxon>
        <taxon>Viridiplantae</taxon>
        <taxon>Streptophyta</taxon>
        <taxon>Embryophyta</taxon>
        <taxon>Tracheophyta</taxon>
        <taxon>Spermatophyta</taxon>
        <taxon>Magnoliopsida</taxon>
        <taxon>eudicotyledons</taxon>
        <taxon>Gunneridae</taxon>
        <taxon>Pentapetalae</taxon>
        <taxon>asterids</taxon>
        <taxon>lamiids</taxon>
        <taxon>Solanales</taxon>
        <taxon>Solanaceae</taxon>
        <taxon>Nicotianoideae</taxon>
        <taxon>Nicotianeae</taxon>
        <taxon>Nicotiana</taxon>
    </lineage>
</organism>
<keyword evidence="1" id="KW-1185">Reference proteome</keyword>
<protein>
    <submittedName>
        <fullName evidence="2">Uncharacterized protein LOC142171846</fullName>
    </submittedName>
</protein>
<name>A0AC58T342_TOBAC</name>
<proteinExistence type="predicted"/>
<reference evidence="1" key="1">
    <citation type="journal article" date="2014" name="Nat. Commun.">
        <title>The tobacco genome sequence and its comparison with those of tomato and potato.</title>
        <authorList>
            <person name="Sierro N."/>
            <person name="Battey J.N."/>
            <person name="Ouadi S."/>
            <person name="Bakaher N."/>
            <person name="Bovet L."/>
            <person name="Willig A."/>
            <person name="Goepfert S."/>
            <person name="Peitsch M.C."/>
            <person name="Ivanov N.V."/>
        </authorList>
    </citation>
    <scope>NUCLEOTIDE SEQUENCE [LARGE SCALE GENOMIC DNA]</scope>
</reference>
<accession>A0AC58T342</accession>
<evidence type="ECO:0000313" key="2">
    <source>
        <dbReference type="RefSeq" id="XP_075091651.1"/>
    </source>
</evidence>
<sequence length="362" mass="42416">MPLSPKKWSKLECQQLIEKITHRIKVTYAKKLSYAGRLQVITAVLFSIYSFWGAVFILPQSVLKEVDKRCRDYLWGTSEDKRRVPLVSWEKICCPKKNGGLNIKGCSSWNKASVGKLLWQLTHSKNSLCVKWVHDIYIKNDPNVWSHTVPQDFSWYWKKLNSLKEKMQEWYVQGKYILTPKGDYSITSSYNALLGGQVKMENASLVWSKFAQPKHRFIAWLATKKRLLTKERLGQMRIIVIDMDCCLCDDQEIETSQHLFGEPKLVFDVIRRKHWQKLKKEVMAAIWGATIYHIWTAMNKKLFQNRNVQVDTIVTQIKKEIKERIGMIKLSNRGSRSRGFIQRLLCNKRYAVPVFLWKLGAL</sequence>
<dbReference type="Proteomes" id="UP000790787">
    <property type="component" value="Chromosome 17"/>
</dbReference>
<gene>
    <name evidence="2" type="primary">LOC142171846</name>
</gene>
<evidence type="ECO:0000313" key="1">
    <source>
        <dbReference type="Proteomes" id="UP000790787"/>
    </source>
</evidence>
<reference evidence="2" key="2">
    <citation type="submission" date="2025-08" db="UniProtKB">
        <authorList>
            <consortium name="RefSeq"/>
        </authorList>
    </citation>
    <scope>IDENTIFICATION</scope>
    <source>
        <tissue evidence="2">Leaf</tissue>
    </source>
</reference>